<keyword evidence="9" id="KW-1185">Reference proteome</keyword>
<feature type="domain" description="VWFA" evidence="6">
    <location>
        <begin position="36"/>
        <end position="219"/>
    </location>
</feature>
<dbReference type="InterPro" id="IPR036465">
    <property type="entry name" value="vWFA_dom_sf"/>
</dbReference>
<evidence type="ECO:0000256" key="2">
    <source>
        <dbReference type="ARBA" id="ARBA00023136"/>
    </source>
</evidence>
<dbReference type="Gene3D" id="3.40.50.410">
    <property type="entry name" value="von Willebrand factor, type A domain"/>
    <property type="match status" value="1"/>
</dbReference>
<dbReference type="Pfam" id="PF00691">
    <property type="entry name" value="OmpA"/>
    <property type="match status" value="1"/>
</dbReference>
<reference evidence="8 9" key="1">
    <citation type="journal article" date="2011" name="J. Bacteriol.">
        <title>Complete genome sequence and updated annotation of Desulfovibrio alaskensis G20.</title>
        <authorList>
            <person name="Hauser L.J."/>
            <person name="Land M.L."/>
            <person name="Brown S.D."/>
            <person name="Larimer F."/>
            <person name="Keller K.L."/>
            <person name="Rapp-Giles B.J."/>
            <person name="Price M.N."/>
            <person name="Lin M."/>
            <person name="Bruce D.C."/>
            <person name="Detter J.C."/>
            <person name="Tapia R."/>
            <person name="Han C.S."/>
            <person name="Goodwin L.A."/>
            <person name="Cheng J.F."/>
            <person name="Pitluck S."/>
            <person name="Copeland A."/>
            <person name="Lucas S."/>
            <person name="Nolan M."/>
            <person name="Lapidus A.L."/>
            <person name="Palumbo A.V."/>
            <person name="Wall J.D."/>
        </authorList>
    </citation>
    <scope>NUCLEOTIDE SEQUENCE [LARGE SCALE GENOMIC DNA]</scope>
    <source>
        <strain evidence="9">ATCC BAA 1058 / DSM 17464 / G20</strain>
    </source>
</reference>
<dbReference type="RefSeq" id="WP_011367632.1">
    <property type="nucleotide sequence ID" value="NC_007519.1"/>
</dbReference>
<gene>
    <name evidence="8" type="ordered locus">Dde_1689</name>
</gene>
<dbReference type="InterPro" id="IPR036737">
    <property type="entry name" value="OmpA-like_sf"/>
</dbReference>
<dbReference type="PANTHER" id="PTHR30329:SF21">
    <property type="entry name" value="LIPOPROTEIN YIAD-RELATED"/>
    <property type="match status" value="1"/>
</dbReference>
<organism evidence="8 9">
    <name type="scientific">Oleidesulfovibrio alaskensis (strain ATCC BAA-1058 / DSM 17464 / G20)</name>
    <name type="common">Desulfovibrio alaskensis</name>
    <dbReference type="NCBI Taxonomy" id="207559"/>
    <lineage>
        <taxon>Bacteria</taxon>
        <taxon>Pseudomonadati</taxon>
        <taxon>Thermodesulfobacteriota</taxon>
        <taxon>Desulfovibrionia</taxon>
        <taxon>Desulfovibrionales</taxon>
        <taxon>Desulfovibrionaceae</taxon>
        <taxon>Oleidesulfovibrio</taxon>
    </lineage>
</organism>
<proteinExistence type="predicted"/>
<dbReference type="InterPro" id="IPR006690">
    <property type="entry name" value="OMPA-like_CS"/>
</dbReference>
<dbReference type="SUPFAM" id="SSF53300">
    <property type="entry name" value="vWA-like"/>
    <property type="match status" value="1"/>
</dbReference>
<feature type="signal peptide" evidence="5">
    <location>
        <begin position="1"/>
        <end position="25"/>
    </location>
</feature>
<feature type="domain" description="OmpA-like" evidence="7">
    <location>
        <begin position="239"/>
        <end position="352"/>
    </location>
</feature>
<accession>Q311B0</accession>
<dbReference type="EMBL" id="CP000112">
    <property type="protein sequence ID" value="ABB38486.1"/>
    <property type="molecule type" value="Genomic_DNA"/>
</dbReference>
<dbReference type="SUPFAM" id="SSF103088">
    <property type="entry name" value="OmpA-like"/>
    <property type="match status" value="1"/>
</dbReference>
<dbReference type="InterPro" id="IPR002035">
    <property type="entry name" value="VWF_A"/>
</dbReference>
<evidence type="ECO:0000259" key="7">
    <source>
        <dbReference type="PROSITE" id="PS51123"/>
    </source>
</evidence>
<comment type="subcellular location">
    <subcellularLocation>
        <location evidence="1">Cell outer membrane</location>
    </subcellularLocation>
</comment>
<dbReference type="CDD" id="cd00198">
    <property type="entry name" value="vWFA"/>
    <property type="match status" value="1"/>
</dbReference>
<evidence type="ECO:0000256" key="4">
    <source>
        <dbReference type="PROSITE-ProRule" id="PRU00473"/>
    </source>
</evidence>
<dbReference type="PANTHER" id="PTHR30329">
    <property type="entry name" value="STATOR ELEMENT OF FLAGELLAR MOTOR COMPLEX"/>
    <property type="match status" value="1"/>
</dbReference>
<feature type="chain" id="PRO_5004219787" evidence="5">
    <location>
        <begin position="26"/>
        <end position="352"/>
    </location>
</feature>
<dbReference type="PRINTS" id="PR01021">
    <property type="entry name" value="OMPADOMAIN"/>
</dbReference>
<dbReference type="InterPro" id="IPR006665">
    <property type="entry name" value="OmpA-like"/>
</dbReference>
<dbReference type="PRINTS" id="PR01023">
    <property type="entry name" value="NAFLGMOTY"/>
</dbReference>
<keyword evidence="2 4" id="KW-0472">Membrane</keyword>
<evidence type="ECO:0000259" key="6">
    <source>
        <dbReference type="PROSITE" id="PS50234"/>
    </source>
</evidence>
<dbReference type="Proteomes" id="UP000002710">
    <property type="component" value="Chromosome"/>
</dbReference>
<dbReference type="AlphaFoldDB" id="Q311B0"/>
<dbReference type="PROSITE" id="PS51123">
    <property type="entry name" value="OMPA_2"/>
    <property type="match status" value="1"/>
</dbReference>
<dbReference type="eggNOG" id="COG2304">
    <property type="taxonomic scope" value="Bacteria"/>
</dbReference>
<evidence type="ECO:0000313" key="8">
    <source>
        <dbReference type="EMBL" id="ABB38486.1"/>
    </source>
</evidence>
<name>Q311B0_OLEA2</name>
<keyword evidence="5" id="KW-0732">Signal</keyword>
<evidence type="ECO:0000256" key="3">
    <source>
        <dbReference type="ARBA" id="ARBA00023237"/>
    </source>
</evidence>
<sequence length="352" mass="38247">MKLTLKPVFMFLLAMLIMAPAFSHAADMEYIPKIASFDFFVDDSGSMMMTHQKLEKPKIEVAKDVLSKINNAIPALKYNASMHMFAPYEEVVPYGPYSKSGFEQGIMSLKADKEIFARRTPMGDGLNMLRPAADNMARNAAVIIVSDGESNFGSDPVAQAQALYESAPGLCLHVVSVAETEAGKAVLDRIAALKGCSVTADAATLLADEQALNGFVKDVFYDTREVKKAPAPAPVVTPETEEVIVLRSVQFAFDSAEISNEAEDVLTEAATLIEEHAGKQVTLAGHTDSTGPEAYNQKLSQRRAESVKAFLAKEGVDANRIKAVGFGESEPKFDNNTAEGRKLNRRVEITFK</sequence>
<dbReference type="eggNOG" id="COG2885">
    <property type="taxonomic scope" value="Bacteria"/>
</dbReference>
<dbReference type="Gene3D" id="3.30.1330.60">
    <property type="entry name" value="OmpA-like domain"/>
    <property type="match status" value="1"/>
</dbReference>
<keyword evidence="3" id="KW-0998">Cell outer membrane</keyword>
<dbReference type="STRING" id="207559.Dde_1689"/>
<protein>
    <submittedName>
        <fullName evidence="8">OmpA/MotB domain protein</fullName>
    </submittedName>
</protein>
<dbReference type="PROSITE" id="PS01068">
    <property type="entry name" value="OMPA_1"/>
    <property type="match status" value="1"/>
</dbReference>
<dbReference type="PROSITE" id="PS50234">
    <property type="entry name" value="VWFA"/>
    <property type="match status" value="1"/>
</dbReference>
<evidence type="ECO:0000256" key="5">
    <source>
        <dbReference type="SAM" id="SignalP"/>
    </source>
</evidence>
<evidence type="ECO:0000313" key="9">
    <source>
        <dbReference type="Proteomes" id="UP000002710"/>
    </source>
</evidence>
<dbReference type="GO" id="GO:0009279">
    <property type="term" value="C:cell outer membrane"/>
    <property type="evidence" value="ECO:0007669"/>
    <property type="project" value="UniProtKB-SubCell"/>
</dbReference>
<dbReference type="CDD" id="cd07185">
    <property type="entry name" value="OmpA_C-like"/>
    <property type="match status" value="1"/>
</dbReference>
<dbReference type="InterPro" id="IPR050330">
    <property type="entry name" value="Bact_OuterMem_StrucFunc"/>
</dbReference>
<dbReference type="KEGG" id="dde:Dde_1689"/>
<dbReference type="InterPro" id="IPR006664">
    <property type="entry name" value="OMP_bac"/>
</dbReference>
<dbReference type="HOGENOM" id="CLU_049001_0_0_7"/>
<evidence type="ECO:0000256" key="1">
    <source>
        <dbReference type="ARBA" id="ARBA00004442"/>
    </source>
</evidence>